<proteinExistence type="predicted"/>
<dbReference type="Proteomes" id="UP000034057">
    <property type="component" value="Unassembled WGS sequence"/>
</dbReference>
<organism evidence="2 3">
    <name type="scientific">Candidatus Kaiserbacteria bacterium GW2011_GWA1_50_28</name>
    <dbReference type="NCBI Taxonomy" id="1618668"/>
    <lineage>
        <taxon>Bacteria</taxon>
        <taxon>Candidatus Kaiseribacteriota</taxon>
    </lineage>
</organism>
<name>A0A0G1WH83_9BACT</name>
<dbReference type="AlphaFoldDB" id="A0A0G1WH83"/>
<reference evidence="2 3" key="1">
    <citation type="journal article" date="2015" name="Nature">
        <title>rRNA introns, odd ribosomes, and small enigmatic genomes across a large radiation of phyla.</title>
        <authorList>
            <person name="Brown C.T."/>
            <person name="Hug L.A."/>
            <person name="Thomas B.C."/>
            <person name="Sharon I."/>
            <person name="Castelle C.J."/>
            <person name="Singh A."/>
            <person name="Wilkins M.J."/>
            <person name="Williams K.H."/>
            <person name="Banfield J.F."/>
        </authorList>
    </citation>
    <scope>NUCLEOTIDE SEQUENCE [LARGE SCALE GENOMIC DNA]</scope>
</reference>
<keyword evidence="1" id="KW-1133">Transmembrane helix</keyword>
<protein>
    <submittedName>
        <fullName evidence="2">Uncharacterized protein</fullName>
    </submittedName>
</protein>
<comment type="caution">
    <text evidence="2">The sequence shown here is derived from an EMBL/GenBank/DDBJ whole genome shotgun (WGS) entry which is preliminary data.</text>
</comment>
<evidence type="ECO:0000313" key="3">
    <source>
        <dbReference type="Proteomes" id="UP000034057"/>
    </source>
</evidence>
<feature type="transmembrane region" description="Helical" evidence="1">
    <location>
        <begin position="12"/>
        <end position="32"/>
    </location>
</feature>
<dbReference type="EMBL" id="LCQO01000014">
    <property type="protein sequence ID" value="KKW18153.1"/>
    <property type="molecule type" value="Genomic_DNA"/>
</dbReference>
<evidence type="ECO:0000313" key="2">
    <source>
        <dbReference type="EMBL" id="KKW18153.1"/>
    </source>
</evidence>
<evidence type="ECO:0000256" key="1">
    <source>
        <dbReference type="SAM" id="Phobius"/>
    </source>
</evidence>
<gene>
    <name evidence="2" type="ORF">UY59_C0014G0002</name>
</gene>
<keyword evidence="1" id="KW-0472">Membrane</keyword>
<keyword evidence="1" id="KW-0812">Transmembrane</keyword>
<sequence length="255" mass="28575">MSWASKRRGMYLGAIFLFFAVIFGTPLALWLYEPPSCFDGKRNQKETAIDKGGPCQLLDERYLTPHAILWSRSFQVRGGERGAVAYIENPNSEAGVQKVAYRFRIYDERNILVAVREGTTFIMPGGLTPVFEGAIDTGNRTVARTYFEFTDTLVWKHMKDATEALTVKDKQIYDTTTSPRLSAVIKNESVAEITNASFVAVVFDTAGNAFAASETLLPRIAAGAERDIVFTWPEHFRFTVGRIDILPLLPPAFFR</sequence>
<accession>A0A0G1WH83</accession>